<dbReference type="Gene3D" id="3.30.420.40">
    <property type="match status" value="2"/>
</dbReference>
<gene>
    <name evidence="2" type="ORF">VB739_04325</name>
</gene>
<evidence type="ECO:0000313" key="3">
    <source>
        <dbReference type="Proteomes" id="UP001302329"/>
    </source>
</evidence>
<dbReference type="RefSeq" id="WP_323355884.1">
    <property type="nucleotide sequence ID" value="NZ_JAYGHY010000008.1"/>
</dbReference>
<sequence>MRLIAGFDAGQTHTSCRLALVGDGRVIGEGEGPGVCHLAAPEGPARFGAALRESLVQAMARVESGSPTTMLVAAAVGASGIEQGSPVQTQGQALAAQALGLAPERVMVTGDERTALRGAFPDGAGIVVISGTGSIAVSRDGQGCEHRCGGWGWLLDGAGSAMDIGRDGLALSLQMADGRLPDSPLRLSLWEALGLDPDDPGSPQRLKALVVAASFGPAGFARLAPVLDQQAAAGEATAIAVMERNAAALAALAAGVARGLNLIGPAVCPMGGALTHLEQLRRPFARNLELALPGSRLVTAAGDACQGALAMAAALQAVSQPA</sequence>
<keyword evidence="3" id="KW-1185">Reference proteome</keyword>
<reference evidence="2 3" key="1">
    <citation type="submission" date="2023-12" db="EMBL/GenBank/DDBJ databases">
        <title>Baltic Sea Cyanobacteria.</title>
        <authorList>
            <person name="Delbaje E."/>
            <person name="Fewer D.P."/>
            <person name="Shishido T.K."/>
        </authorList>
    </citation>
    <scope>NUCLEOTIDE SEQUENCE [LARGE SCALE GENOMIC DNA]</scope>
    <source>
        <strain evidence="2 3">UHCC 0281</strain>
    </source>
</reference>
<dbReference type="SUPFAM" id="SSF53067">
    <property type="entry name" value="Actin-like ATPase domain"/>
    <property type="match status" value="2"/>
</dbReference>
<evidence type="ECO:0000259" key="1">
    <source>
        <dbReference type="Pfam" id="PF01869"/>
    </source>
</evidence>
<proteinExistence type="predicted"/>
<dbReference type="PANTHER" id="PTHR43190:SF3">
    <property type="entry name" value="N-ACETYL-D-GLUCOSAMINE KINASE"/>
    <property type="match status" value="1"/>
</dbReference>
<feature type="domain" description="ATPase BadF/BadG/BcrA/BcrD type" evidence="1">
    <location>
        <begin position="6"/>
        <end position="276"/>
    </location>
</feature>
<evidence type="ECO:0000313" key="2">
    <source>
        <dbReference type="EMBL" id="MEA5441773.1"/>
    </source>
</evidence>
<dbReference type="EMBL" id="JAYGHY010000008">
    <property type="protein sequence ID" value="MEA5441773.1"/>
    <property type="molecule type" value="Genomic_DNA"/>
</dbReference>
<dbReference type="Proteomes" id="UP001302329">
    <property type="component" value="Unassembled WGS sequence"/>
</dbReference>
<organism evidence="2 3">
    <name type="scientific">Cyanobium gracile UHCC 0281</name>
    <dbReference type="NCBI Taxonomy" id="3110309"/>
    <lineage>
        <taxon>Bacteria</taxon>
        <taxon>Bacillati</taxon>
        <taxon>Cyanobacteriota</taxon>
        <taxon>Cyanophyceae</taxon>
        <taxon>Synechococcales</taxon>
        <taxon>Prochlorococcaceae</taxon>
        <taxon>Cyanobium</taxon>
    </lineage>
</organism>
<comment type="caution">
    <text evidence="2">The sequence shown here is derived from an EMBL/GenBank/DDBJ whole genome shotgun (WGS) entry which is preliminary data.</text>
</comment>
<protein>
    <submittedName>
        <fullName evidence="2">BadF/BadG/BcrA/BcrD ATPase family protein</fullName>
    </submittedName>
</protein>
<dbReference type="InterPro" id="IPR002731">
    <property type="entry name" value="ATPase_BadF"/>
</dbReference>
<dbReference type="Pfam" id="PF01869">
    <property type="entry name" value="BcrAD_BadFG"/>
    <property type="match status" value="1"/>
</dbReference>
<dbReference type="InterPro" id="IPR052519">
    <property type="entry name" value="Euk-type_GlcNAc_Kinase"/>
</dbReference>
<name>A0ABU5STC8_9CYAN</name>
<dbReference type="InterPro" id="IPR043129">
    <property type="entry name" value="ATPase_NBD"/>
</dbReference>
<dbReference type="PANTHER" id="PTHR43190">
    <property type="entry name" value="N-ACETYL-D-GLUCOSAMINE KINASE"/>
    <property type="match status" value="1"/>
</dbReference>
<accession>A0ABU5STC8</accession>